<proteinExistence type="predicted"/>
<dbReference type="EMBL" id="JAWZYT010001408">
    <property type="protein sequence ID" value="KAK4312508.1"/>
    <property type="molecule type" value="Genomic_DNA"/>
</dbReference>
<dbReference type="AlphaFoldDB" id="A0AAE1PQA2"/>
<feature type="compositionally biased region" description="Basic and acidic residues" evidence="1">
    <location>
        <begin position="70"/>
        <end position="86"/>
    </location>
</feature>
<feature type="compositionally biased region" description="Basic and acidic residues" evidence="1">
    <location>
        <begin position="45"/>
        <end position="56"/>
    </location>
</feature>
<feature type="compositionally biased region" description="Basic and acidic residues" evidence="1">
    <location>
        <begin position="12"/>
        <end position="25"/>
    </location>
</feature>
<gene>
    <name evidence="2" type="ORF">Pmani_016100</name>
</gene>
<organism evidence="2 3">
    <name type="scientific">Petrolisthes manimaculis</name>
    <dbReference type="NCBI Taxonomy" id="1843537"/>
    <lineage>
        <taxon>Eukaryota</taxon>
        <taxon>Metazoa</taxon>
        <taxon>Ecdysozoa</taxon>
        <taxon>Arthropoda</taxon>
        <taxon>Crustacea</taxon>
        <taxon>Multicrustacea</taxon>
        <taxon>Malacostraca</taxon>
        <taxon>Eumalacostraca</taxon>
        <taxon>Eucarida</taxon>
        <taxon>Decapoda</taxon>
        <taxon>Pleocyemata</taxon>
        <taxon>Anomura</taxon>
        <taxon>Galatheoidea</taxon>
        <taxon>Porcellanidae</taxon>
        <taxon>Petrolisthes</taxon>
    </lineage>
</organism>
<dbReference type="Proteomes" id="UP001292094">
    <property type="component" value="Unassembled WGS sequence"/>
</dbReference>
<evidence type="ECO:0000256" key="1">
    <source>
        <dbReference type="SAM" id="MobiDB-lite"/>
    </source>
</evidence>
<feature type="region of interest" description="Disordered" evidence="1">
    <location>
        <begin position="1"/>
        <end position="94"/>
    </location>
</feature>
<protein>
    <submittedName>
        <fullName evidence="2">Uncharacterized protein</fullName>
    </submittedName>
</protein>
<reference evidence="2" key="1">
    <citation type="submission" date="2023-11" db="EMBL/GenBank/DDBJ databases">
        <title>Genome assemblies of two species of porcelain crab, Petrolisthes cinctipes and Petrolisthes manimaculis (Anomura: Porcellanidae).</title>
        <authorList>
            <person name="Angst P."/>
        </authorList>
    </citation>
    <scope>NUCLEOTIDE SEQUENCE</scope>
    <source>
        <strain evidence="2">PB745_02</strain>
        <tissue evidence="2">Gill</tissue>
    </source>
</reference>
<evidence type="ECO:0000313" key="3">
    <source>
        <dbReference type="Proteomes" id="UP001292094"/>
    </source>
</evidence>
<accession>A0AAE1PQA2</accession>
<keyword evidence="3" id="KW-1185">Reference proteome</keyword>
<comment type="caution">
    <text evidence="2">The sequence shown here is derived from an EMBL/GenBank/DDBJ whole genome shotgun (WGS) entry which is preliminary data.</text>
</comment>
<sequence length="94" mass="10834">METVHGVTRPKIRGDVKEARWRKTENITGRGKSISSHKGQRQGLRRQEGEQLEWLHGKARGNENGTNIRSRSEEGADRDSEEDGHNIRNRKGYR</sequence>
<name>A0AAE1PQA2_9EUCA</name>
<evidence type="ECO:0000313" key="2">
    <source>
        <dbReference type="EMBL" id="KAK4312508.1"/>
    </source>
</evidence>